<proteinExistence type="predicted"/>
<evidence type="ECO:0000313" key="2">
    <source>
        <dbReference type="EMBL" id="CDF91368.1"/>
    </source>
</evidence>
<dbReference type="EMBL" id="HG316464">
    <property type="protein sequence ID" value="CDF91368.1"/>
    <property type="molecule type" value="Genomic_DNA"/>
</dbReference>
<dbReference type="PANTHER" id="PTHR46590">
    <property type="entry name" value="PHOSPHATIDYLINOSITOL TRANSFER PROTEIN CSR1-RELATED"/>
    <property type="match status" value="1"/>
</dbReference>
<dbReference type="OrthoDB" id="43460at2759"/>
<organism evidence="2 3">
    <name type="scientific">Zygosaccharomyces bailii (strain CLIB 213 / ATCC 58445 / CBS 680 / BCRC 21525 / NBRC 1098 / NCYC 1416 / NRRL Y-2227)</name>
    <dbReference type="NCBI Taxonomy" id="1333698"/>
    <lineage>
        <taxon>Eukaryota</taxon>
        <taxon>Fungi</taxon>
        <taxon>Dikarya</taxon>
        <taxon>Ascomycota</taxon>
        <taxon>Saccharomycotina</taxon>
        <taxon>Saccharomycetes</taxon>
        <taxon>Saccharomycetales</taxon>
        <taxon>Saccharomycetaceae</taxon>
        <taxon>Zygosaccharomyces</taxon>
    </lineage>
</organism>
<dbReference type="InterPro" id="IPR052432">
    <property type="entry name" value="PITP/CRAL-TRIO"/>
</dbReference>
<name>A0A8J2X4P1_ZYGB2</name>
<accession>A0A8J2X4P1</accession>
<dbReference type="PANTHER" id="PTHR46590:SF1">
    <property type="entry name" value="PHOSPHATIDYLINOSITOL TRANSFER PROTEIN CSR1"/>
    <property type="match status" value="1"/>
</dbReference>
<keyword evidence="3" id="KW-1185">Reference proteome</keyword>
<dbReference type="InterPro" id="IPR036865">
    <property type="entry name" value="CRAL-TRIO_dom_sf"/>
</dbReference>
<feature type="domain" description="CRAL-TRIO" evidence="1">
    <location>
        <begin position="169"/>
        <end position="328"/>
    </location>
</feature>
<dbReference type="InterPro" id="IPR001251">
    <property type="entry name" value="CRAL-TRIO_dom"/>
</dbReference>
<dbReference type="PROSITE" id="PS50191">
    <property type="entry name" value="CRAL_TRIO"/>
    <property type="match status" value="1"/>
</dbReference>
<dbReference type="Pfam" id="PF03765">
    <property type="entry name" value="CRAL_TRIO_N"/>
    <property type="match status" value="1"/>
</dbReference>
<reference evidence="3" key="1">
    <citation type="journal article" date="2013" name="Genome Announc.">
        <title>Genome sequence of the food spoilage yeast Zygosaccharomyces bailii CLIB 213(T).</title>
        <authorList>
            <person name="Galeote V."/>
            <person name="Bigey F."/>
            <person name="Devillers H."/>
            <person name="Neuveglise C."/>
            <person name="Dequin S."/>
        </authorList>
    </citation>
    <scope>NUCLEOTIDE SEQUENCE [LARGE SCALE GENOMIC DNA]</scope>
    <source>
        <strain evidence="3">CLIB 213 / ATCC 58445 / CBS 680 / CCRC 21525 / NBRC 1098 / NCYC 1416 / NRRL Y-2227</strain>
    </source>
</reference>
<dbReference type="SUPFAM" id="SSF46938">
    <property type="entry name" value="CRAL/TRIO N-terminal domain"/>
    <property type="match status" value="1"/>
</dbReference>
<sequence>MVSNSAEHSRVDHLTEPQELCLKQAWTYLLQLWGTSVDGEKVFKDAQGGTPAPVSPAKKKNKSLFSKLQASYSGGETAGSDEDEQVGYRPDLIRETLKDVEPEAIKDGFWNMLRMDYPDNQLLRFLRARKWNTNKAVTMFARSMHWRVKENHPDEILNGGERAAFDEDKKGIIKNLELQKTVIPGRDMDGRPIVLCRAHLHSPKDQTEAELKDYAVLVIEQARLFLKDSVDTATILFDLSGFSLSNMDYTPVKFLITCFEAHYPESLGHLIIHKAPWVFQPIWNIIKNWLDPVVASKVLFTKVNEDLLKYISADQLPKYLGGSNEIDLDHYHKPDAANDVKMEDHETAKLIMEKRQQLIAKFIEATVHWIEADSKEESQRFLEEKLGISAQISHNYLELDPYVRSRSACDTNGILKM</sequence>
<dbReference type="InterPro" id="IPR011074">
    <property type="entry name" value="CRAL/TRIO_N_dom"/>
</dbReference>
<gene>
    <name evidence="2" type="ORF">BN860_01288g</name>
</gene>
<evidence type="ECO:0000313" key="3">
    <source>
        <dbReference type="Proteomes" id="UP000019375"/>
    </source>
</evidence>
<dbReference type="Pfam" id="PF00650">
    <property type="entry name" value="CRAL_TRIO"/>
    <property type="match status" value="1"/>
</dbReference>
<dbReference type="SMART" id="SM00516">
    <property type="entry name" value="SEC14"/>
    <property type="match status" value="1"/>
</dbReference>
<dbReference type="Proteomes" id="UP000019375">
    <property type="component" value="Unassembled WGS sequence"/>
</dbReference>
<dbReference type="InterPro" id="IPR036273">
    <property type="entry name" value="CRAL/TRIO_N_dom_sf"/>
</dbReference>
<protein>
    <submittedName>
        <fullName evidence="2">ZYBA0S11-01288g1_1</fullName>
    </submittedName>
</protein>
<dbReference type="Gene3D" id="3.40.525.10">
    <property type="entry name" value="CRAL-TRIO lipid binding domain"/>
    <property type="match status" value="1"/>
</dbReference>
<dbReference type="AlphaFoldDB" id="A0A8J2X4P1"/>
<dbReference type="SUPFAM" id="SSF52087">
    <property type="entry name" value="CRAL/TRIO domain"/>
    <property type="match status" value="1"/>
</dbReference>
<evidence type="ECO:0000259" key="1">
    <source>
        <dbReference type="PROSITE" id="PS50191"/>
    </source>
</evidence>
<dbReference type="CDD" id="cd00170">
    <property type="entry name" value="SEC14"/>
    <property type="match status" value="1"/>
</dbReference>
<dbReference type="SMART" id="SM01100">
    <property type="entry name" value="CRAL_TRIO_N"/>
    <property type="match status" value="1"/>
</dbReference>